<dbReference type="RefSeq" id="WP_063636783.1">
    <property type="nucleotide sequence ID" value="NZ_BDDG01000002.1"/>
</dbReference>
<reference evidence="3" key="1">
    <citation type="submission" date="2020-10" db="EMBL/GenBank/DDBJ databases">
        <title>Complete genome sequence of Bacillus velezensis NST6.</title>
        <authorList>
            <person name="Choi J."/>
        </authorList>
    </citation>
    <scope>NUCLEOTIDE SEQUENCE [LARGE SCALE GENOMIC DNA]</scope>
    <source>
        <strain evidence="3">NST6</strain>
    </source>
</reference>
<dbReference type="AlphaFoldDB" id="A0A7W4QHA0"/>
<keyword evidence="1" id="KW-0732">Signal</keyword>
<feature type="signal peptide" evidence="1">
    <location>
        <begin position="1"/>
        <end position="28"/>
    </location>
</feature>
<dbReference type="CDD" id="cd00085">
    <property type="entry name" value="HNHc"/>
    <property type="match status" value="1"/>
</dbReference>
<evidence type="ECO:0000313" key="2">
    <source>
        <dbReference type="EMBL" id="QOY27825.1"/>
    </source>
</evidence>
<evidence type="ECO:0000313" key="3">
    <source>
        <dbReference type="Proteomes" id="UP000587477"/>
    </source>
</evidence>
<proteinExistence type="predicted"/>
<accession>A0A7W4QHA0</accession>
<organism evidence="2 3">
    <name type="scientific">Bacillus velezensis</name>
    <dbReference type="NCBI Taxonomy" id="492670"/>
    <lineage>
        <taxon>Bacteria</taxon>
        <taxon>Bacillati</taxon>
        <taxon>Bacillota</taxon>
        <taxon>Bacilli</taxon>
        <taxon>Bacillales</taxon>
        <taxon>Bacillaceae</taxon>
        <taxon>Bacillus</taxon>
        <taxon>Bacillus amyloliquefaciens group</taxon>
    </lineage>
</organism>
<feature type="chain" id="PRO_5039628469" description="HNH endonuclease" evidence="1">
    <location>
        <begin position="29"/>
        <end position="327"/>
    </location>
</feature>
<dbReference type="InterPro" id="IPR003615">
    <property type="entry name" value="HNH_nuc"/>
</dbReference>
<sequence length="327" mass="37329">MKLLNNSICFLVVTLLIATIGFSPQTKATQEDSFGLAKPVTFEEKETLTVDKNGVAKSNNDDQVSAIKEARQLAKQDSHNEITYKNPLAKEENNIVNVPVVEKKEEKAHTKAASLVTMSYTTIYDPNKKSITTTIKIASIVGEKPIVIEARNDLYESNTYSGKYGRVFLHNREFLGKDIKVGKSYSKSYYPKKTKFFMSQHTSVAGWKGSLPDTSTGTLAPALANKIAWLYPKIINTHNNKTMPLPAKANFPKIPLEDRVKWDSSKDRDNYIKKYIEKYGNPKWKWSEFDIHHVLPREYGGNNSFNNLYPLTRDIHQQIVNPWWMKY</sequence>
<evidence type="ECO:0008006" key="4">
    <source>
        <dbReference type="Google" id="ProtNLM"/>
    </source>
</evidence>
<gene>
    <name evidence="2" type="ORF">BACVE_002863</name>
</gene>
<evidence type="ECO:0000256" key="1">
    <source>
        <dbReference type="SAM" id="SignalP"/>
    </source>
</evidence>
<protein>
    <recommendedName>
        <fullName evidence="4">HNH endonuclease</fullName>
    </recommendedName>
</protein>
<dbReference type="EMBL" id="CP063687">
    <property type="protein sequence ID" value="QOY27825.1"/>
    <property type="molecule type" value="Genomic_DNA"/>
</dbReference>
<name>A0A7W4QHA0_BACVE</name>
<dbReference type="Proteomes" id="UP000587477">
    <property type="component" value="Chromosome"/>
</dbReference>